<dbReference type="InterPro" id="IPR013783">
    <property type="entry name" value="Ig-like_fold"/>
</dbReference>
<dbReference type="SUPFAM" id="SSF48726">
    <property type="entry name" value="Immunoglobulin"/>
    <property type="match status" value="2"/>
</dbReference>
<dbReference type="InParanoid" id="A0A7F5RD04"/>
<evidence type="ECO:0000256" key="13">
    <source>
        <dbReference type="ARBA" id="ARBA00023303"/>
    </source>
</evidence>
<dbReference type="Pfam" id="PF08205">
    <property type="entry name" value="C2-set_2"/>
    <property type="match status" value="1"/>
</dbReference>
<gene>
    <name evidence="18" type="primary">LOC108739166</name>
</gene>
<evidence type="ECO:0000256" key="8">
    <source>
        <dbReference type="ARBA" id="ARBA00023053"/>
    </source>
</evidence>
<accession>A0A7F5RD04</accession>
<dbReference type="Gene3D" id="2.60.40.10">
    <property type="entry name" value="Immunoglobulins"/>
    <property type="match status" value="2"/>
</dbReference>
<keyword evidence="17" id="KW-1185">Reference proteome</keyword>
<sequence length="588" mass="66707">MFKCDSKRIGRTLRQYAKNCSLHGLHYIVDQDVNYFKRAFYAVFFVGCLYGTVIGIMYSYNSFVYNSISFVTETTYLNWNTTFPAVTVCEMTNTEVSFSDEEPPNDDSVVQEFISDIILFTGSCYSCAEPCQECKRLNFSDLVRRYRKNCSSLLSKCKWNGEEFNCCDKFLPLETEYGVCFSLNSLHTSKSSNSPSILKCDRKSGPGTLEILAVDDIRLYFHAPEDVPYINSDPELRKDIVLGESYNISFTVTEISNDEGVKYLPVERRHCRFPNELPPEIKVHNFYSYSSCIVQCHADAHYEFCNCTHHHMPYFSVTALTNVHIRIPEVVRAGDTVTLACDYDLEKAALYTIKWYKEDYEFYRFVPKESPPSRVFLVPSISVDVSRSNSKEVTLTNVDKETAGNFKCEVSADAPLFHTEIRSAHLCVADIPNDGPILETRLHKVEPGAGITANCTSPASHPPMNITWYINDVEVNPASSSIQTESKVTEHEIYSNLKRVQSIIHIRPNSKLFANSKMKLRCLATMYTLYRQTAELDIEENAPLLALVMATDSPKHADKPSGAFSSPRFGSVLFLTTVLMSLRLFCNT</sequence>
<evidence type="ECO:0000256" key="12">
    <source>
        <dbReference type="ARBA" id="ARBA00023201"/>
    </source>
</evidence>
<feature type="domain" description="Ig-like" evidence="16">
    <location>
        <begin position="436"/>
        <end position="539"/>
    </location>
</feature>
<keyword evidence="11" id="KW-1015">Disulfide bond</keyword>
<keyword evidence="9 14" id="KW-0406">Ion transport</keyword>
<evidence type="ECO:0000256" key="9">
    <source>
        <dbReference type="ARBA" id="ARBA00023065"/>
    </source>
</evidence>
<dbReference type="InterPro" id="IPR007110">
    <property type="entry name" value="Ig-like_dom"/>
</dbReference>
<dbReference type="GO" id="GO:0016020">
    <property type="term" value="C:membrane"/>
    <property type="evidence" value="ECO:0007669"/>
    <property type="project" value="UniProtKB-SubCell"/>
</dbReference>
<evidence type="ECO:0000256" key="10">
    <source>
        <dbReference type="ARBA" id="ARBA00023136"/>
    </source>
</evidence>
<evidence type="ECO:0000256" key="6">
    <source>
        <dbReference type="ARBA" id="ARBA00022692"/>
    </source>
</evidence>
<dbReference type="OrthoDB" id="8188903at2759"/>
<evidence type="ECO:0000259" key="16">
    <source>
        <dbReference type="PROSITE" id="PS50835"/>
    </source>
</evidence>
<dbReference type="InterPro" id="IPR001873">
    <property type="entry name" value="ENaC"/>
</dbReference>
<keyword evidence="13 14" id="KW-0407">Ion channel</keyword>
<dbReference type="InterPro" id="IPR003599">
    <property type="entry name" value="Ig_sub"/>
</dbReference>
<dbReference type="RefSeq" id="XP_025833851.1">
    <property type="nucleotide sequence ID" value="XM_025978066.1"/>
</dbReference>
<dbReference type="GeneID" id="108739166"/>
<dbReference type="InterPro" id="IPR013162">
    <property type="entry name" value="CD80_C2-set"/>
</dbReference>
<evidence type="ECO:0000313" key="18">
    <source>
        <dbReference type="RefSeq" id="XP_025833851.1"/>
    </source>
</evidence>
<keyword evidence="6 14" id="KW-0812">Transmembrane</keyword>
<dbReference type="FunFam" id="2.60.40.10:FF:000437">
    <property type="entry name" value="Beat-IIIc, isoform A"/>
    <property type="match status" value="1"/>
</dbReference>
<comment type="similarity">
    <text evidence="3 14">Belongs to the amiloride-sensitive sodium channel (TC 1.A.6) family.</text>
</comment>
<evidence type="ECO:0000256" key="1">
    <source>
        <dbReference type="ARBA" id="ARBA00004141"/>
    </source>
</evidence>
<evidence type="ECO:0000256" key="3">
    <source>
        <dbReference type="ARBA" id="ARBA00007193"/>
    </source>
</evidence>
<proteinExistence type="inferred from homology"/>
<evidence type="ECO:0000256" key="4">
    <source>
        <dbReference type="ARBA" id="ARBA00022448"/>
    </source>
</evidence>
<dbReference type="AlphaFoldDB" id="A0A7F5RD04"/>
<name>A0A7F5RD04_AGRPL</name>
<feature type="domain" description="Ig-like" evidence="16">
    <location>
        <begin position="313"/>
        <end position="411"/>
    </location>
</feature>
<dbReference type="SMART" id="SM00409">
    <property type="entry name" value="IG"/>
    <property type="match status" value="2"/>
</dbReference>
<evidence type="ECO:0000256" key="5">
    <source>
        <dbReference type="ARBA" id="ARBA00022461"/>
    </source>
</evidence>
<feature type="transmembrane region" description="Helical" evidence="15">
    <location>
        <begin position="39"/>
        <end position="60"/>
    </location>
</feature>
<dbReference type="PANTHER" id="PTHR21261">
    <property type="entry name" value="BEAT PROTEIN"/>
    <property type="match status" value="1"/>
</dbReference>
<keyword evidence="4 14" id="KW-0813">Transport</keyword>
<dbReference type="Gene3D" id="2.60.470.10">
    <property type="entry name" value="Acid-sensing ion channels like domains"/>
    <property type="match status" value="1"/>
</dbReference>
<dbReference type="InterPro" id="IPR036179">
    <property type="entry name" value="Ig-like_dom_sf"/>
</dbReference>
<evidence type="ECO:0000256" key="2">
    <source>
        <dbReference type="ARBA" id="ARBA00004167"/>
    </source>
</evidence>
<evidence type="ECO:0000313" key="17">
    <source>
        <dbReference type="Proteomes" id="UP000192223"/>
    </source>
</evidence>
<comment type="subcellular location">
    <subcellularLocation>
        <location evidence="1">Membrane</location>
        <topology evidence="1">Multi-pass membrane protein</topology>
    </subcellularLocation>
    <subcellularLocation>
        <location evidence="2">Membrane</location>
        <topology evidence="2">Single-pass membrane protein</topology>
    </subcellularLocation>
</comment>
<organism evidence="17 18">
    <name type="scientific">Agrilus planipennis</name>
    <name type="common">Emerald ash borer</name>
    <name type="synonym">Agrilus marcopoli</name>
    <dbReference type="NCBI Taxonomy" id="224129"/>
    <lineage>
        <taxon>Eukaryota</taxon>
        <taxon>Metazoa</taxon>
        <taxon>Ecdysozoa</taxon>
        <taxon>Arthropoda</taxon>
        <taxon>Hexapoda</taxon>
        <taxon>Insecta</taxon>
        <taxon>Pterygota</taxon>
        <taxon>Neoptera</taxon>
        <taxon>Endopterygota</taxon>
        <taxon>Coleoptera</taxon>
        <taxon>Polyphaga</taxon>
        <taxon>Elateriformia</taxon>
        <taxon>Buprestoidea</taxon>
        <taxon>Buprestidae</taxon>
        <taxon>Agrilinae</taxon>
        <taxon>Agrilus</taxon>
    </lineage>
</organism>
<keyword evidence="8" id="KW-0915">Sodium</keyword>
<dbReference type="Proteomes" id="UP000192223">
    <property type="component" value="Unplaced"/>
</dbReference>
<reference evidence="18" key="1">
    <citation type="submission" date="2025-08" db="UniProtKB">
        <authorList>
            <consortium name="RefSeq"/>
        </authorList>
    </citation>
    <scope>IDENTIFICATION</scope>
    <source>
        <tissue evidence="18">Entire body</tissue>
    </source>
</reference>
<evidence type="ECO:0000256" key="11">
    <source>
        <dbReference type="ARBA" id="ARBA00023157"/>
    </source>
</evidence>
<evidence type="ECO:0000256" key="15">
    <source>
        <dbReference type="SAM" id="Phobius"/>
    </source>
</evidence>
<keyword evidence="7 15" id="KW-1133">Transmembrane helix</keyword>
<protein>
    <submittedName>
        <fullName evidence="18">Uncharacterized protein LOC108739166</fullName>
    </submittedName>
</protein>
<keyword evidence="5 14" id="KW-0894">Sodium channel</keyword>
<keyword evidence="12 14" id="KW-0739">Sodium transport</keyword>
<dbReference type="Pfam" id="PF00858">
    <property type="entry name" value="ASC"/>
    <property type="match status" value="1"/>
</dbReference>
<dbReference type="PANTHER" id="PTHR21261:SF17">
    <property type="entry name" value="BEAT VI"/>
    <property type="match status" value="1"/>
</dbReference>
<evidence type="ECO:0000256" key="7">
    <source>
        <dbReference type="ARBA" id="ARBA00022989"/>
    </source>
</evidence>
<dbReference type="KEGG" id="apln:108739166"/>
<dbReference type="GO" id="GO:0005272">
    <property type="term" value="F:sodium channel activity"/>
    <property type="evidence" value="ECO:0007669"/>
    <property type="project" value="UniProtKB-KW"/>
</dbReference>
<keyword evidence="10 15" id="KW-0472">Membrane</keyword>
<dbReference type="PROSITE" id="PS50835">
    <property type="entry name" value="IG_LIKE"/>
    <property type="match status" value="2"/>
</dbReference>
<dbReference type="Pfam" id="PF13895">
    <property type="entry name" value="Ig_2"/>
    <property type="match status" value="1"/>
</dbReference>
<evidence type="ECO:0000256" key="14">
    <source>
        <dbReference type="RuleBase" id="RU000679"/>
    </source>
</evidence>